<dbReference type="Proteomes" id="UP000217561">
    <property type="component" value="Unassembled WGS sequence"/>
</dbReference>
<dbReference type="Gene3D" id="3.40.50.300">
    <property type="entry name" value="P-loop containing nucleotide triphosphate hydrolases"/>
    <property type="match status" value="1"/>
</dbReference>
<accession>A0ABX4HTQ1</accession>
<keyword evidence="2" id="KW-1185">Reference proteome</keyword>
<dbReference type="EMBL" id="NSGH01000004">
    <property type="protein sequence ID" value="PBB06453.1"/>
    <property type="molecule type" value="Genomic_DNA"/>
</dbReference>
<dbReference type="InterPro" id="IPR027417">
    <property type="entry name" value="P-loop_NTPase"/>
</dbReference>
<name>A0ABX4HTQ1_9BACI</name>
<organism evidence="1 2">
    <name type="scientific">Salimicrobium humidisoli</name>
    <dbReference type="NCBI Taxonomy" id="2029857"/>
    <lineage>
        <taxon>Bacteria</taxon>
        <taxon>Bacillati</taxon>
        <taxon>Bacillota</taxon>
        <taxon>Bacilli</taxon>
        <taxon>Bacillales</taxon>
        <taxon>Bacillaceae</taxon>
        <taxon>Salimicrobium</taxon>
    </lineage>
</organism>
<evidence type="ECO:0000313" key="2">
    <source>
        <dbReference type="Proteomes" id="UP000217561"/>
    </source>
</evidence>
<reference evidence="1 2" key="1">
    <citation type="submission" date="2017-08" db="EMBL/GenBank/DDBJ databases">
        <title>Salimicrobium alkalisoli sp. nov., isolated from saline alkaline soil.</title>
        <authorList>
            <person name="Zhang G."/>
            <person name="Xiong Q."/>
        </authorList>
    </citation>
    <scope>NUCLEOTIDE SEQUENCE [LARGE SCALE GENOMIC DNA]</scope>
    <source>
        <strain evidence="1 2">WN024</strain>
    </source>
</reference>
<gene>
    <name evidence="1" type="ORF">CKW00_03755</name>
</gene>
<evidence type="ECO:0000313" key="1">
    <source>
        <dbReference type="EMBL" id="PBB06453.1"/>
    </source>
</evidence>
<dbReference type="SUPFAM" id="SSF53795">
    <property type="entry name" value="PEP carboxykinase-like"/>
    <property type="match status" value="1"/>
</dbReference>
<dbReference type="RefSeq" id="WP_095821442.1">
    <property type="nucleotide sequence ID" value="NZ_NSGH01000004.1"/>
</dbReference>
<proteinExistence type="predicted"/>
<comment type="caution">
    <text evidence="1">The sequence shown here is derived from an EMBL/GenBank/DDBJ whole genome shotgun (WGS) entry which is preliminary data.</text>
</comment>
<protein>
    <submittedName>
        <fullName evidence="1">Uncharacterized protein</fullName>
    </submittedName>
</protein>
<sequence length="365" mass="41203">MKVLISNLIGVKIDKSYPWKDTLFINSGIATFGDAEYEKSKATISIEKCKTLSSDDCRDIGEGMLIGNNVFVDMKYGVRIERESNNHITLKVVQECNEWLVICIQLLLLELNCTLVHAAALEKDGEVLLLPSWGGVGKTATVMRMVKEGEWKLLGDDLVIVKNNEIHPFLKPFVIYPYHKNLFPQVFQSNKRNIITNSNLNKLLSSGIPYAKKIMRPIPGLLAFARKHNPQSMRVSPLELFDNKEISNGGELKKVIWLERIVGNEVNYYEKEIESLVSKVVSVSILELFAGRINCVYALNGAGIFDYQKTHIKMYDLITSSFKRTENFELDIPTSISIDDVGEIVLKHIVSDKSNDDSGSRMIEI</sequence>